<dbReference type="Proteomes" id="UP000281708">
    <property type="component" value="Unassembled WGS sequence"/>
</dbReference>
<comment type="caution">
    <text evidence="2">The sequence shown here is derived from an EMBL/GenBank/DDBJ whole genome shotgun (WGS) entry which is preliminary data.</text>
</comment>
<sequence length="143" mass="15704">MSEEWCDHCDLPLATCVHGRPPAPPAAAAPKPARQPRARREPAAPRKKATAGVVVRRSARTMTPAASFRPHILAVLDEHDGECEAEALLAALHERMEPELLEQDLAIVNGEVRWRQTARRERAAMTTDGLLAPPRTPGVWELS</sequence>
<dbReference type="OrthoDB" id="3786608at2"/>
<feature type="region of interest" description="Disordered" evidence="1">
    <location>
        <begin position="20"/>
        <end position="58"/>
    </location>
</feature>
<protein>
    <recommendedName>
        <fullName evidence="4">Restriction system protein Mrr-like N-terminal domain-containing protein</fullName>
    </recommendedName>
</protein>
<dbReference type="AlphaFoldDB" id="A0A3L8P5Z6"/>
<proteinExistence type="predicted"/>
<name>A0A3L8P5Z6_9ACTN</name>
<evidence type="ECO:0000313" key="2">
    <source>
        <dbReference type="EMBL" id="RLV50402.1"/>
    </source>
</evidence>
<evidence type="ECO:0000256" key="1">
    <source>
        <dbReference type="SAM" id="MobiDB-lite"/>
    </source>
</evidence>
<accession>A0A3L8P5Z6</accession>
<gene>
    <name evidence="2" type="ORF">D9V37_04970</name>
</gene>
<dbReference type="RefSeq" id="WP_121805057.1">
    <property type="nucleotide sequence ID" value="NZ_RDBE01000002.1"/>
</dbReference>
<dbReference type="EMBL" id="RDBE01000002">
    <property type="protein sequence ID" value="RLV50402.1"/>
    <property type="molecule type" value="Genomic_DNA"/>
</dbReference>
<evidence type="ECO:0008006" key="4">
    <source>
        <dbReference type="Google" id="ProtNLM"/>
    </source>
</evidence>
<evidence type="ECO:0000313" key="3">
    <source>
        <dbReference type="Proteomes" id="UP000281708"/>
    </source>
</evidence>
<organism evidence="2 3">
    <name type="scientific">Nocardioides mangrovicus</name>
    <dbReference type="NCBI Taxonomy" id="2478913"/>
    <lineage>
        <taxon>Bacteria</taxon>
        <taxon>Bacillati</taxon>
        <taxon>Actinomycetota</taxon>
        <taxon>Actinomycetes</taxon>
        <taxon>Propionibacteriales</taxon>
        <taxon>Nocardioidaceae</taxon>
        <taxon>Nocardioides</taxon>
    </lineage>
</organism>
<reference evidence="2 3" key="1">
    <citation type="submission" date="2018-10" db="EMBL/GenBank/DDBJ databases">
        <title>Marmoricola sp. 4Q3S-7 whole genome shotgun sequence.</title>
        <authorList>
            <person name="Li F."/>
        </authorList>
    </citation>
    <scope>NUCLEOTIDE SEQUENCE [LARGE SCALE GENOMIC DNA]</scope>
    <source>
        <strain evidence="2 3">4Q3S-7</strain>
    </source>
</reference>
<keyword evidence="3" id="KW-1185">Reference proteome</keyword>